<keyword evidence="2" id="KW-0805">Transcription regulation</keyword>
<proteinExistence type="inferred from homology"/>
<comment type="similarity">
    <text evidence="1">Belongs to the LysR transcriptional regulatory family.</text>
</comment>
<evidence type="ECO:0000256" key="1">
    <source>
        <dbReference type="ARBA" id="ARBA00009437"/>
    </source>
</evidence>
<keyword evidence="7" id="KW-1185">Reference proteome</keyword>
<dbReference type="InterPro" id="IPR000847">
    <property type="entry name" value="LysR_HTH_N"/>
</dbReference>
<dbReference type="PANTHER" id="PTHR30346:SF0">
    <property type="entry name" value="HCA OPERON TRANSCRIPTIONAL ACTIVATOR HCAR"/>
    <property type="match status" value="1"/>
</dbReference>
<evidence type="ECO:0000256" key="3">
    <source>
        <dbReference type="ARBA" id="ARBA00023125"/>
    </source>
</evidence>
<dbReference type="RefSeq" id="WP_216521150.1">
    <property type="nucleotide sequence ID" value="NZ_JAHLPM010000015.1"/>
</dbReference>
<keyword evidence="3" id="KW-0238">DNA-binding</keyword>
<dbReference type="EMBL" id="JAHLPM010000015">
    <property type="protein sequence ID" value="MBU5439443.1"/>
    <property type="molecule type" value="Genomic_DNA"/>
</dbReference>
<name>A0ABS6E941_9FIRM</name>
<dbReference type="PROSITE" id="PS50931">
    <property type="entry name" value="HTH_LYSR"/>
    <property type="match status" value="1"/>
</dbReference>
<organism evidence="6 7">
    <name type="scientific">Tissierella simiarum</name>
    <dbReference type="NCBI Taxonomy" id="2841534"/>
    <lineage>
        <taxon>Bacteria</taxon>
        <taxon>Bacillati</taxon>
        <taxon>Bacillota</taxon>
        <taxon>Tissierellia</taxon>
        <taxon>Tissierellales</taxon>
        <taxon>Tissierellaceae</taxon>
        <taxon>Tissierella</taxon>
    </lineage>
</organism>
<evidence type="ECO:0000256" key="2">
    <source>
        <dbReference type="ARBA" id="ARBA00023015"/>
    </source>
</evidence>
<accession>A0ABS6E941</accession>
<evidence type="ECO:0000256" key="4">
    <source>
        <dbReference type="ARBA" id="ARBA00023163"/>
    </source>
</evidence>
<evidence type="ECO:0000259" key="5">
    <source>
        <dbReference type="PROSITE" id="PS50931"/>
    </source>
</evidence>
<feature type="domain" description="HTH lysR-type" evidence="5">
    <location>
        <begin position="1"/>
        <end position="58"/>
    </location>
</feature>
<protein>
    <submittedName>
        <fullName evidence="6">LysR family transcriptional regulator</fullName>
    </submittedName>
</protein>
<reference evidence="6 7" key="1">
    <citation type="submission" date="2021-06" db="EMBL/GenBank/DDBJ databases">
        <authorList>
            <person name="Sun Q."/>
            <person name="Li D."/>
        </authorList>
    </citation>
    <scope>NUCLEOTIDE SEQUENCE [LARGE SCALE GENOMIC DNA]</scope>
    <source>
        <strain evidence="6 7">MSJ-40</strain>
    </source>
</reference>
<evidence type="ECO:0000313" key="7">
    <source>
        <dbReference type="Proteomes" id="UP000749471"/>
    </source>
</evidence>
<dbReference type="Proteomes" id="UP000749471">
    <property type="component" value="Unassembled WGS sequence"/>
</dbReference>
<comment type="caution">
    <text evidence="6">The sequence shown here is derived from an EMBL/GenBank/DDBJ whole genome shotgun (WGS) entry which is preliminary data.</text>
</comment>
<dbReference type="Pfam" id="PF00126">
    <property type="entry name" value="HTH_1"/>
    <property type="match status" value="1"/>
</dbReference>
<sequence length="301" mass="35379">MNFNQLRYIVEIVETGSISKAASNLFISQPNLSNQITNLENEIGKKIFYRNNRGVTLTSYGIEVYHYAKSIVKQFEIIENKLLTKSNENKIKIASFGSEVINFQFFEVCRRYNNENYEFELCESGVEESIEKVIQRDCDIGIIIYSDFQRKKLLQYIAAEELELQDLFVGQMKVHMSKNHKKSKMKTLNRDDLQGLFHVKKTYLFEGMFSLNYEMEYLDIPDTNKTILVNGNKTYNDALHNLPSFAIEIDWKCKKKIHSDLARIPYDGKRLDMTCAMVKRKNEILKEELLFFIDKLIQSYR</sequence>
<keyword evidence="4" id="KW-0804">Transcription</keyword>
<dbReference type="PANTHER" id="PTHR30346">
    <property type="entry name" value="TRANSCRIPTIONAL DUAL REGULATOR HCAR-RELATED"/>
    <property type="match status" value="1"/>
</dbReference>
<evidence type="ECO:0000313" key="6">
    <source>
        <dbReference type="EMBL" id="MBU5439443.1"/>
    </source>
</evidence>
<gene>
    <name evidence="6" type="ORF">KQI42_15605</name>
</gene>